<dbReference type="NCBIfam" id="TIGR03302">
    <property type="entry name" value="OM_YfiO"/>
    <property type="match status" value="1"/>
</dbReference>
<evidence type="ECO:0000313" key="6">
    <source>
        <dbReference type="EMBL" id="AWA31176.1"/>
    </source>
</evidence>
<feature type="chain" id="PRO_5015640641" evidence="4">
    <location>
        <begin position="23"/>
        <end position="264"/>
    </location>
</feature>
<feature type="signal peptide" evidence="4">
    <location>
        <begin position="1"/>
        <end position="22"/>
    </location>
</feature>
<evidence type="ECO:0000313" key="7">
    <source>
        <dbReference type="Proteomes" id="UP000244193"/>
    </source>
</evidence>
<dbReference type="InterPro" id="IPR039565">
    <property type="entry name" value="BamD-like"/>
</dbReference>
<protein>
    <submittedName>
        <fullName evidence="6">Outer membrane protein assembly factor BamD</fullName>
    </submittedName>
</protein>
<sequence length="264" mass="30600">MKKFIALFFVLLVLSSCSEYQKALKNDDTAKKYEVGTKMYEKGKFGKALRLFEQIAPSYQGKPQAEKLFYMYAKSYYAEEQYYPAGYQFERFASTYPRSEKAEEAAYLGAYSFSKLSPRYSLDQVDTFKAIDKLQTFINNYPNSQFLPEANRIAKELREKIEKKNFEIAKQYNTIADYKSALIALDNFIADFPGTPYKEKALYYKLDSAYNLAINSVQAKMEERLITAKNAYTSLIKFNASTEYKSKADDMLARIETDLKQFSK</sequence>
<dbReference type="InterPro" id="IPR017689">
    <property type="entry name" value="BamD"/>
</dbReference>
<evidence type="ECO:0000256" key="1">
    <source>
        <dbReference type="ARBA" id="ARBA00022729"/>
    </source>
</evidence>
<dbReference type="SUPFAM" id="SSF48452">
    <property type="entry name" value="TPR-like"/>
    <property type="match status" value="1"/>
</dbReference>
<gene>
    <name evidence="6" type="ORF">HYN48_14330</name>
</gene>
<evidence type="ECO:0000256" key="3">
    <source>
        <dbReference type="ARBA" id="ARBA00023237"/>
    </source>
</evidence>
<dbReference type="RefSeq" id="WP_108372916.1">
    <property type="nucleotide sequence ID" value="NZ_CP028811.1"/>
</dbReference>
<reference evidence="6 7" key="1">
    <citation type="submission" date="2018-04" db="EMBL/GenBank/DDBJ databases">
        <title>Genome sequencing of Flavobacterium sp. HYN0048.</title>
        <authorList>
            <person name="Yi H."/>
            <person name="Baek C."/>
        </authorList>
    </citation>
    <scope>NUCLEOTIDE SEQUENCE [LARGE SCALE GENOMIC DNA]</scope>
    <source>
        <strain evidence="6 7">HYN0048</strain>
    </source>
</reference>
<evidence type="ECO:0000256" key="4">
    <source>
        <dbReference type="SAM" id="SignalP"/>
    </source>
</evidence>
<accession>A0A2S0RHN5</accession>
<dbReference type="Proteomes" id="UP000244193">
    <property type="component" value="Chromosome"/>
</dbReference>
<keyword evidence="3" id="KW-0998">Cell outer membrane</keyword>
<dbReference type="KEGG" id="fmg:HYN48_14330"/>
<dbReference type="AlphaFoldDB" id="A0A2S0RHN5"/>
<dbReference type="InterPro" id="IPR011990">
    <property type="entry name" value="TPR-like_helical_dom_sf"/>
</dbReference>
<dbReference type="Gene3D" id="1.25.40.10">
    <property type="entry name" value="Tetratricopeptide repeat domain"/>
    <property type="match status" value="1"/>
</dbReference>
<keyword evidence="1 4" id="KW-0732">Signal</keyword>
<evidence type="ECO:0000256" key="2">
    <source>
        <dbReference type="ARBA" id="ARBA00023136"/>
    </source>
</evidence>
<dbReference type="EMBL" id="CP028811">
    <property type="protein sequence ID" value="AWA31176.1"/>
    <property type="molecule type" value="Genomic_DNA"/>
</dbReference>
<dbReference type="OrthoDB" id="9770761at2"/>
<dbReference type="PROSITE" id="PS51257">
    <property type="entry name" value="PROKAR_LIPOPROTEIN"/>
    <property type="match status" value="1"/>
</dbReference>
<organism evidence="6 7">
    <name type="scientific">Flavobacterium magnum</name>
    <dbReference type="NCBI Taxonomy" id="2162713"/>
    <lineage>
        <taxon>Bacteria</taxon>
        <taxon>Pseudomonadati</taxon>
        <taxon>Bacteroidota</taxon>
        <taxon>Flavobacteriia</taxon>
        <taxon>Flavobacteriales</taxon>
        <taxon>Flavobacteriaceae</taxon>
        <taxon>Flavobacterium</taxon>
    </lineage>
</organism>
<evidence type="ECO:0000259" key="5">
    <source>
        <dbReference type="Pfam" id="PF13525"/>
    </source>
</evidence>
<proteinExistence type="predicted"/>
<feature type="domain" description="Outer membrane lipoprotein BamD-like" evidence="5">
    <location>
        <begin position="28"/>
        <end position="220"/>
    </location>
</feature>
<name>A0A2S0RHN5_9FLAO</name>
<keyword evidence="2" id="KW-0472">Membrane</keyword>
<dbReference type="Pfam" id="PF13525">
    <property type="entry name" value="YfiO"/>
    <property type="match status" value="1"/>
</dbReference>
<keyword evidence="7" id="KW-1185">Reference proteome</keyword>